<dbReference type="EMBL" id="KB030872">
    <property type="protein sequence ID" value="ELK08694.1"/>
    <property type="molecule type" value="Genomic_DNA"/>
</dbReference>
<dbReference type="Proteomes" id="UP000010552">
    <property type="component" value="Unassembled WGS sequence"/>
</dbReference>
<dbReference type="PANTHER" id="PTHR16684:SF11">
    <property type="entry name" value="CENTROMERE PROTEIN C"/>
    <property type="match status" value="1"/>
</dbReference>
<evidence type="ECO:0000256" key="9">
    <source>
        <dbReference type="ARBA" id="ARBA00083562"/>
    </source>
</evidence>
<dbReference type="InParanoid" id="L5KAG7"/>
<dbReference type="InterPro" id="IPR025974">
    <property type="entry name" value="Mif2/CENP-C_cupin"/>
</dbReference>
<dbReference type="Pfam" id="PF11699">
    <property type="entry name" value="CENP-C_C"/>
    <property type="match status" value="1"/>
</dbReference>
<dbReference type="InterPro" id="IPR011051">
    <property type="entry name" value="RmlC_Cupin_sf"/>
</dbReference>
<feature type="region of interest" description="Disordered" evidence="10">
    <location>
        <begin position="376"/>
        <end position="411"/>
    </location>
</feature>
<reference evidence="15" key="1">
    <citation type="journal article" date="2013" name="Science">
        <title>Comparative analysis of bat genomes provides insight into the evolution of flight and immunity.</title>
        <authorList>
            <person name="Zhang G."/>
            <person name="Cowled C."/>
            <person name="Shi Z."/>
            <person name="Huang Z."/>
            <person name="Bishop-Lilly K.A."/>
            <person name="Fang X."/>
            <person name="Wynne J.W."/>
            <person name="Xiong Z."/>
            <person name="Baker M.L."/>
            <person name="Zhao W."/>
            <person name="Tachedjian M."/>
            <person name="Zhu Y."/>
            <person name="Zhou P."/>
            <person name="Jiang X."/>
            <person name="Ng J."/>
            <person name="Yang L."/>
            <person name="Wu L."/>
            <person name="Xiao J."/>
            <person name="Feng Y."/>
            <person name="Chen Y."/>
            <person name="Sun X."/>
            <person name="Zhang Y."/>
            <person name="Marsh G.A."/>
            <person name="Crameri G."/>
            <person name="Broder C.C."/>
            <person name="Frey K.G."/>
            <person name="Wang L.F."/>
            <person name="Wang J."/>
        </authorList>
    </citation>
    <scope>NUCLEOTIDE SEQUENCE [LARGE SCALE GENOMIC DNA]</scope>
</reference>
<evidence type="ECO:0000256" key="10">
    <source>
        <dbReference type="SAM" id="MobiDB-lite"/>
    </source>
</evidence>
<dbReference type="InterPro" id="IPR028386">
    <property type="entry name" value="CENP-C/Mif2/cnp3"/>
</dbReference>
<dbReference type="FunFam" id="2.60.120.10:FF:000033">
    <property type="entry name" value="Centromere protein C 1"/>
    <property type="match status" value="1"/>
</dbReference>
<dbReference type="GO" id="GO:0051382">
    <property type="term" value="P:kinetochore assembly"/>
    <property type="evidence" value="ECO:0007669"/>
    <property type="project" value="InterPro"/>
</dbReference>
<dbReference type="FunCoup" id="L5KAG7">
    <property type="interactions" value="2732"/>
</dbReference>
<dbReference type="GO" id="GO:0019237">
    <property type="term" value="F:centromeric DNA binding"/>
    <property type="evidence" value="ECO:0007669"/>
    <property type="project" value="InterPro"/>
</dbReference>
<evidence type="ECO:0000256" key="4">
    <source>
        <dbReference type="ARBA" id="ARBA00023242"/>
    </source>
</evidence>
<keyword evidence="3" id="KW-0238">DNA-binding</keyword>
<feature type="compositionally biased region" description="Acidic residues" evidence="10">
    <location>
        <begin position="596"/>
        <end position="605"/>
    </location>
</feature>
<dbReference type="Gene3D" id="2.60.120.10">
    <property type="entry name" value="Jelly Rolls"/>
    <property type="match status" value="1"/>
</dbReference>
<evidence type="ECO:0000256" key="2">
    <source>
        <dbReference type="ARBA" id="ARBA00010291"/>
    </source>
</evidence>
<protein>
    <recommendedName>
        <fullName evidence="7">Centromere protein C</fullName>
    </recommendedName>
    <alternativeName>
        <fullName evidence="8">Centromere autoantigen C</fullName>
    </alternativeName>
    <alternativeName>
        <fullName evidence="9">Centromere protein C 1</fullName>
    </alternativeName>
</protein>
<dbReference type="AlphaFoldDB" id="L5KAG7"/>
<dbReference type="SUPFAM" id="SSF51182">
    <property type="entry name" value="RmlC-like cupins"/>
    <property type="match status" value="1"/>
</dbReference>
<comment type="subcellular location">
    <subcellularLocation>
        <location evidence="1">Nucleus</location>
    </subcellularLocation>
</comment>
<gene>
    <name evidence="14" type="ORF">PAL_GLEAN10005823</name>
</gene>
<evidence type="ECO:0000256" key="6">
    <source>
        <dbReference type="ARBA" id="ARBA00064952"/>
    </source>
</evidence>
<feature type="region of interest" description="Disordered" evidence="10">
    <location>
        <begin position="549"/>
        <end position="571"/>
    </location>
</feature>
<feature type="compositionally biased region" description="Polar residues" evidence="10">
    <location>
        <begin position="376"/>
        <end position="387"/>
    </location>
</feature>
<dbReference type="PANTHER" id="PTHR16684">
    <property type="entry name" value="CENTROMERE PROTEIN C"/>
    <property type="match status" value="1"/>
</dbReference>
<keyword evidence="15" id="KW-1185">Reference proteome</keyword>
<feature type="compositionally biased region" description="Basic and acidic residues" evidence="10">
    <location>
        <begin position="390"/>
        <end position="407"/>
    </location>
</feature>
<feature type="domain" description="Mif2/CENP-C cupin" evidence="11">
    <location>
        <begin position="753"/>
        <end position="837"/>
    </location>
</feature>
<dbReference type="GO" id="GO:0005634">
    <property type="term" value="C:nucleus"/>
    <property type="evidence" value="ECO:0007669"/>
    <property type="project" value="UniProtKB-SubCell"/>
</dbReference>
<feature type="region of interest" description="Disordered" evidence="10">
    <location>
        <begin position="454"/>
        <end position="480"/>
    </location>
</feature>
<evidence type="ECO:0000259" key="11">
    <source>
        <dbReference type="Pfam" id="PF11699"/>
    </source>
</evidence>
<evidence type="ECO:0000256" key="5">
    <source>
        <dbReference type="ARBA" id="ARBA00053516"/>
    </source>
</evidence>
<dbReference type="STRING" id="9402.L5KAG7"/>
<comment type="function">
    <text evidence="5">Component of the CENPA-NAC (nucleosome-associated) complex, a complex that plays a central role in assembly of kinetochore proteins, mitotic progression and chromosome segregation. The CENPA-NAC complex recruits the CENPA-CAD (nucleosome distal) complex and may be involved in incorporation of newly synthesized CENPA into centromeres. CENPC recruits DNA methylation and DNMT3B to both centromeric and pericentromeric satellite repeats and regulates the histone code in these regions.</text>
</comment>
<dbReference type="eggNOG" id="ENOG502RYQH">
    <property type="taxonomic scope" value="Eukaryota"/>
</dbReference>
<evidence type="ECO:0000313" key="15">
    <source>
        <dbReference type="Proteomes" id="UP000010552"/>
    </source>
</evidence>
<comment type="similarity">
    <text evidence="2">Belongs to the CENP-C/MIF2 family.</text>
</comment>
<comment type="subunit">
    <text evidence="6">Oligomer. Component of the CENPA-NAC complex, at least composed of CENPA, CENPC, CENPH, CENPM, CENPN, CENPT and CENPU. The CENPA-NAC complex interacts with the CENPA-CAD complex, composed of CENPI, CENPK, CENPL, CENPO, CENPP, CENPQ, CENPR and CENPS. Binds to DAXX. Interacts with DNMT3B. Interacts directly with CENPA. Identified in a centromere complex containing histones H2A, H2B and H4, and at least CENPA, CENPB, CENPC, CENPT, CENPN, HJURP, SUPT16H, SSRP1 and RSF1. Interacts with MEIKIN.</text>
</comment>
<dbReference type="InterPro" id="IPR028931">
    <property type="entry name" value="CENP-C_mid"/>
</dbReference>
<feature type="domain" description="Kinetochore assembly subunit CENP-C N-terminal" evidence="13">
    <location>
        <begin position="32"/>
        <end position="328"/>
    </location>
</feature>
<name>L5KAG7_PTEAL</name>
<dbReference type="GO" id="GO:0051455">
    <property type="term" value="P:spindle attachment to meiosis I kinetochore"/>
    <property type="evidence" value="ECO:0007669"/>
    <property type="project" value="TreeGrafter"/>
</dbReference>
<evidence type="ECO:0000256" key="1">
    <source>
        <dbReference type="ARBA" id="ARBA00004123"/>
    </source>
</evidence>
<proteinExistence type="inferred from homology"/>
<evidence type="ECO:0000259" key="12">
    <source>
        <dbReference type="Pfam" id="PF15620"/>
    </source>
</evidence>
<dbReference type="GO" id="GO:0051315">
    <property type="term" value="P:attachment of mitotic spindle microtubules to kinetochore"/>
    <property type="evidence" value="ECO:0007669"/>
    <property type="project" value="TreeGrafter"/>
</dbReference>
<feature type="region of interest" description="Disordered" evidence="10">
    <location>
        <begin position="586"/>
        <end position="613"/>
    </location>
</feature>
<feature type="domain" description="CENP-C middle DNMT3B-binding" evidence="12">
    <location>
        <begin position="332"/>
        <end position="383"/>
    </location>
</feature>
<evidence type="ECO:0000313" key="14">
    <source>
        <dbReference type="EMBL" id="ELK08694.1"/>
    </source>
</evidence>
<evidence type="ECO:0000256" key="7">
    <source>
        <dbReference type="ARBA" id="ARBA00068530"/>
    </source>
</evidence>
<organism evidence="14 15">
    <name type="scientific">Pteropus alecto</name>
    <name type="common">Black flying fox</name>
    <dbReference type="NCBI Taxonomy" id="9402"/>
    <lineage>
        <taxon>Eukaryota</taxon>
        <taxon>Metazoa</taxon>
        <taxon>Chordata</taxon>
        <taxon>Craniata</taxon>
        <taxon>Vertebrata</taxon>
        <taxon>Euteleostomi</taxon>
        <taxon>Mammalia</taxon>
        <taxon>Eutheria</taxon>
        <taxon>Laurasiatheria</taxon>
        <taxon>Chiroptera</taxon>
        <taxon>Yinpterochiroptera</taxon>
        <taxon>Pteropodoidea</taxon>
        <taxon>Pteropodidae</taxon>
        <taxon>Pteropodinae</taxon>
        <taxon>Pteropus</taxon>
    </lineage>
</organism>
<dbReference type="GO" id="GO:0005721">
    <property type="term" value="C:pericentric heterochromatin"/>
    <property type="evidence" value="ECO:0007669"/>
    <property type="project" value="UniProtKB-ARBA"/>
</dbReference>
<dbReference type="InterPro" id="IPR014710">
    <property type="entry name" value="RmlC-like_jellyroll"/>
</dbReference>
<dbReference type="GO" id="GO:0000776">
    <property type="term" value="C:kinetochore"/>
    <property type="evidence" value="ECO:0007669"/>
    <property type="project" value="InterPro"/>
</dbReference>
<evidence type="ECO:0000256" key="8">
    <source>
        <dbReference type="ARBA" id="ARBA00082151"/>
    </source>
</evidence>
<keyword evidence="4" id="KW-0539">Nucleus</keyword>
<accession>L5KAG7</accession>
<dbReference type="Pfam" id="PF15622">
    <property type="entry name" value="CENP_C_N"/>
    <property type="match status" value="1"/>
</dbReference>
<evidence type="ECO:0000259" key="13">
    <source>
        <dbReference type="Pfam" id="PF15622"/>
    </source>
</evidence>
<dbReference type="InterPro" id="IPR028052">
    <property type="entry name" value="CENP-C_N_dom"/>
</dbReference>
<sequence length="840" mass="94757">MCSPFQTAENARRWCLCSGQPMSEEHHNGALDHLKNGYRRRFCRSSRPPDINMGQGQNILVILQDCFEEKSLANDFSTNSTKSVLYSTPKIKDTCLPSPSREAQCQKSHPKSVPVSSRKKETSLQLTVEPNEAVSKSVHTHEVHQKTLATDVGSKNTPDSRKMSNKKLKDHHNEADEEFYLSVGSPSVLLDPKTSVSQNAISSIAQKRETYTFENSVNMLSSSTEISLKTKKRLNFEDKDISKKVDKDISKKAEIENKVSDIQDEVSGRPQERKLAEASQKRIQGSEYEIQSQAKKSFSTLFLETLKRKSESSPVVRHIATAPLHSSPAKDTKLLEDEFIIDESDRSFANRSWITIPRKAVPRKQRTVSPTMSTTLLQRSKKSSTNVPHVENRKKNGDREKKNKLVSEEMTSTITRSRRISRRPSNWWVVRSEHSLIYDNSSIRNELSVYHNSGRKPAEETNQSSKNIGKKTVPFKGQKRANSGCSRAQILNAKDSGGIIDHAEISCCSQNESLECDETDMAKKKNLDHSGVTGSPKGEDNMTAQNVHLKPQTSGYPCKTSAESDLDSGEPKTLVLEQSGPFRLKNYLSGKKNSDADEEEVEESSDYSRGKRSKVTLENKIHQKLVLPSNTPNVRRTKRTRLKPLEYWRGERVDYQGRPSGGFVIGGILSPDTVSSKTKAKGETKKVNKIVNRKRICLDNDERKEKLVVNLNIPLGDPLQPTRVKDPETRKMILMDLLRPRDTYQFSVEHGELKVYKTLDTPLFSTGKLVLGPHQEKGKQHVGLDTLVFYVDFGDLLCTLHETPYIVTTGDSFYVPSGNYYNIKNLLNEESVLLFTQIKR</sequence>
<evidence type="ECO:0000256" key="3">
    <source>
        <dbReference type="ARBA" id="ARBA00023125"/>
    </source>
</evidence>
<dbReference type="Pfam" id="PF15620">
    <property type="entry name" value="CENP-C_mid"/>
    <property type="match status" value="1"/>
</dbReference>
<feature type="region of interest" description="Disordered" evidence="10">
    <location>
        <begin position="96"/>
        <end position="171"/>
    </location>
</feature>